<protein>
    <recommendedName>
        <fullName evidence="2">chitinase</fullName>
        <ecNumber evidence="2">3.2.1.14</ecNumber>
    </recommendedName>
</protein>
<dbReference type="GeneID" id="28731511"/>
<evidence type="ECO:0000259" key="5">
    <source>
        <dbReference type="PROSITE" id="PS51910"/>
    </source>
</evidence>
<evidence type="ECO:0000313" key="6">
    <source>
        <dbReference type="EMBL" id="KPI40698.1"/>
    </source>
</evidence>
<sequence length="591" mass="62858">MLSLLALGLLATTTTCTTVPVADIGSFDGKAVKSVFQREVDDELPPWADKLVDKIVQALGDRCAASASSWSASAGNDDGSSSGIPASGPPAANGPSGGSTGDANGAYDSSSCSEGYCGDNNDADTAESWNGHQYQQPPPYNPHQGNDNVGSGSAIDQGSQWSAQQLSTTAHWPKPWTSTSTATFSTVSTPTPKPTDPWPDHVVTGYYGVGQSKGYPLSEVAWEYLTHLCYAFAKTTADYSLDIDSTLLSALSSEARAHGVKPVLSIGGYGNGGGYFSVSIANNASRSKFVRTIKEAVDEYQLAGVDIDWEFVGALATYDDWEGPDDDPVNDAANYLEFLKALRAAVGADIEISAAVPMYTFTAGKSREEEVDMTPYVPYFDRIYLMAYDLWSTNTVAGSNAALERLQSPPAHKGQKFGSDGVAAWSKYFPPEKLVLGVPFYGYGYKLLANSNPEVDGLYVPVGNRTSGDNGESPTSDQGFWRWRNLKSQGVLVQNGTDGSYDAGEGWVLGWDESTQTPYVFTDDRLSSSGNGTVLQDTTVAGGSYGEIISFDDPASLRLKRDYAQEQGLGGMMFWIASADTSDGELAAVLA</sequence>
<keyword evidence="7" id="KW-1185">Reference proteome</keyword>
<dbReference type="InterPro" id="IPR001223">
    <property type="entry name" value="Glyco_hydro18_cat"/>
</dbReference>
<dbReference type="GO" id="GO:0008061">
    <property type="term" value="F:chitin binding"/>
    <property type="evidence" value="ECO:0007669"/>
    <property type="project" value="InterPro"/>
</dbReference>
<organism evidence="6 7">
    <name type="scientific">Cyphellophora attinorum</name>
    <dbReference type="NCBI Taxonomy" id="1664694"/>
    <lineage>
        <taxon>Eukaryota</taxon>
        <taxon>Fungi</taxon>
        <taxon>Dikarya</taxon>
        <taxon>Ascomycota</taxon>
        <taxon>Pezizomycotina</taxon>
        <taxon>Eurotiomycetes</taxon>
        <taxon>Chaetothyriomycetidae</taxon>
        <taxon>Chaetothyriales</taxon>
        <taxon>Cyphellophoraceae</taxon>
        <taxon>Cyphellophora</taxon>
    </lineage>
</organism>
<dbReference type="EC" id="3.2.1.14" evidence="2"/>
<evidence type="ECO:0000256" key="3">
    <source>
        <dbReference type="SAM" id="MobiDB-lite"/>
    </source>
</evidence>
<dbReference type="Gene3D" id="3.10.50.10">
    <property type="match status" value="1"/>
</dbReference>
<dbReference type="Gene3D" id="3.20.20.80">
    <property type="entry name" value="Glycosidases"/>
    <property type="match status" value="1"/>
</dbReference>
<dbReference type="GO" id="GO:0005576">
    <property type="term" value="C:extracellular region"/>
    <property type="evidence" value="ECO:0007669"/>
    <property type="project" value="TreeGrafter"/>
</dbReference>
<feature type="compositionally biased region" description="Low complexity" evidence="3">
    <location>
        <begin position="69"/>
        <end position="94"/>
    </location>
</feature>
<evidence type="ECO:0000313" key="7">
    <source>
        <dbReference type="Proteomes" id="UP000038010"/>
    </source>
</evidence>
<comment type="caution">
    <text evidence="6">The sequence shown here is derived from an EMBL/GenBank/DDBJ whole genome shotgun (WGS) entry which is preliminary data.</text>
</comment>
<keyword evidence="4" id="KW-0732">Signal</keyword>
<dbReference type="STRING" id="1664694.A0A0N0NMS7"/>
<accession>A0A0N0NMS7</accession>
<feature type="signal peptide" evidence="4">
    <location>
        <begin position="1"/>
        <end position="16"/>
    </location>
</feature>
<feature type="compositionally biased region" description="Polar residues" evidence="3">
    <location>
        <begin position="146"/>
        <end position="170"/>
    </location>
</feature>
<dbReference type="GO" id="GO:0005975">
    <property type="term" value="P:carbohydrate metabolic process"/>
    <property type="evidence" value="ECO:0007669"/>
    <property type="project" value="InterPro"/>
</dbReference>
<dbReference type="Proteomes" id="UP000038010">
    <property type="component" value="Unassembled WGS sequence"/>
</dbReference>
<dbReference type="GO" id="GO:0008843">
    <property type="term" value="F:endochitinase activity"/>
    <property type="evidence" value="ECO:0007669"/>
    <property type="project" value="UniProtKB-EC"/>
</dbReference>
<dbReference type="PANTHER" id="PTHR11177">
    <property type="entry name" value="CHITINASE"/>
    <property type="match status" value="1"/>
</dbReference>
<dbReference type="Pfam" id="PF00704">
    <property type="entry name" value="Glyco_hydro_18"/>
    <property type="match status" value="1"/>
</dbReference>
<name>A0A0N0NMS7_9EURO</name>
<dbReference type="EMBL" id="LFJN01000011">
    <property type="protein sequence ID" value="KPI40698.1"/>
    <property type="molecule type" value="Genomic_DNA"/>
</dbReference>
<dbReference type="GO" id="GO:0006032">
    <property type="term" value="P:chitin catabolic process"/>
    <property type="evidence" value="ECO:0007669"/>
    <property type="project" value="TreeGrafter"/>
</dbReference>
<comment type="similarity">
    <text evidence="1">Belongs to the glycosyl hydrolase 18 family. Chitinase class V subfamily.</text>
</comment>
<gene>
    <name evidence="6" type="ORF">AB675_10833</name>
</gene>
<feature type="region of interest" description="Disordered" evidence="3">
    <location>
        <begin position="69"/>
        <end position="199"/>
    </location>
</feature>
<dbReference type="PANTHER" id="PTHR11177:SF392">
    <property type="entry name" value="HAP41P"/>
    <property type="match status" value="1"/>
</dbReference>
<proteinExistence type="inferred from homology"/>
<feature type="compositionally biased region" description="Low complexity" evidence="3">
    <location>
        <begin position="177"/>
        <end position="190"/>
    </location>
</feature>
<evidence type="ECO:0000256" key="4">
    <source>
        <dbReference type="SAM" id="SignalP"/>
    </source>
</evidence>
<feature type="domain" description="GH18" evidence="5">
    <location>
        <begin position="201"/>
        <end position="591"/>
    </location>
</feature>
<dbReference type="InterPro" id="IPR050314">
    <property type="entry name" value="Glycosyl_Hydrlase_18"/>
</dbReference>
<dbReference type="SUPFAM" id="SSF51445">
    <property type="entry name" value="(Trans)glycosidases"/>
    <property type="match status" value="1"/>
</dbReference>
<feature type="chain" id="PRO_5005856764" description="chitinase" evidence="4">
    <location>
        <begin position="17"/>
        <end position="591"/>
    </location>
</feature>
<evidence type="ECO:0000256" key="2">
    <source>
        <dbReference type="ARBA" id="ARBA00012729"/>
    </source>
</evidence>
<dbReference type="RefSeq" id="XP_018000661.1">
    <property type="nucleotide sequence ID" value="XM_018139631.1"/>
</dbReference>
<dbReference type="PROSITE" id="PS51910">
    <property type="entry name" value="GH18_2"/>
    <property type="match status" value="1"/>
</dbReference>
<dbReference type="OrthoDB" id="76388at2759"/>
<evidence type="ECO:0000256" key="1">
    <source>
        <dbReference type="ARBA" id="ARBA00008682"/>
    </source>
</evidence>
<dbReference type="InterPro" id="IPR011583">
    <property type="entry name" value="Chitinase_II/V-like_cat"/>
</dbReference>
<dbReference type="SMART" id="SM00636">
    <property type="entry name" value="Glyco_18"/>
    <property type="match status" value="1"/>
</dbReference>
<dbReference type="InterPro" id="IPR029070">
    <property type="entry name" value="Chitinase_insertion_sf"/>
</dbReference>
<reference evidence="6 7" key="1">
    <citation type="submission" date="2015-06" db="EMBL/GenBank/DDBJ databases">
        <title>Draft genome of the ant-associated black yeast Phialophora attae CBS 131958.</title>
        <authorList>
            <person name="Moreno L.F."/>
            <person name="Stielow B.J."/>
            <person name="de Hoog S."/>
            <person name="Vicente V.A."/>
            <person name="Weiss V.A."/>
            <person name="de Vries M."/>
            <person name="Cruz L.M."/>
            <person name="Souza E.M."/>
        </authorList>
    </citation>
    <scope>NUCLEOTIDE SEQUENCE [LARGE SCALE GENOMIC DNA]</scope>
    <source>
        <strain evidence="6 7">CBS 131958</strain>
    </source>
</reference>
<dbReference type="AlphaFoldDB" id="A0A0N0NMS7"/>
<dbReference type="VEuPathDB" id="FungiDB:AB675_10833"/>
<dbReference type="InterPro" id="IPR017853">
    <property type="entry name" value="GH"/>
</dbReference>